<dbReference type="InterPro" id="IPR012349">
    <property type="entry name" value="Split_barrel_FMN-bd"/>
</dbReference>
<dbReference type="InterPro" id="IPR050268">
    <property type="entry name" value="NADH-dep_flavin_reductase"/>
</dbReference>
<proteinExistence type="predicted"/>
<name>A0ABP6LEY8_9ACTN</name>
<dbReference type="Proteomes" id="UP001499930">
    <property type="component" value="Unassembled WGS sequence"/>
</dbReference>
<gene>
    <name evidence="3" type="ORF">GCM10017559_76130</name>
</gene>
<dbReference type="PANTHER" id="PTHR30466:SF1">
    <property type="entry name" value="FMN REDUCTASE (NADH) RUTF"/>
    <property type="match status" value="1"/>
</dbReference>
<evidence type="ECO:0000313" key="4">
    <source>
        <dbReference type="Proteomes" id="UP001499930"/>
    </source>
</evidence>
<feature type="domain" description="Flavin reductase like" evidence="2">
    <location>
        <begin position="10"/>
        <end position="157"/>
    </location>
</feature>
<keyword evidence="4" id="KW-1185">Reference proteome</keyword>
<dbReference type="SUPFAM" id="SSF50475">
    <property type="entry name" value="FMN-binding split barrel"/>
    <property type="match status" value="1"/>
</dbReference>
<organism evidence="3 4">
    <name type="scientific">Streptosporangium longisporum</name>
    <dbReference type="NCBI Taxonomy" id="46187"/>
    <lineage>
        <taxon>Bacteria</taxon>
        <taxon>Bacillati</taxon>
        <taxon>Actinomycetota</taxon>
        <taxon>Actinomycetes</taxon>
        <taxon>Streptosporangiales</taxon>
        <taxon>Streptosporangiaceae</taxon>
        <taxon>Streptosporangium</taxon>
    </lineage>
</organism>
<accession>A0ABP6LEY8</accession>
<dbReference type="EMBL" id="BAAAWD010000026">
    <property type="protein sequence ID" value="GAA3037104.1"/>
    <property type="molecule type" value="Genomic_DNA"/>
</dbReference>
<reference evidence="4" key="1">
    <citation type="journal article" date="2019" name="Int. J. Syst. Evol. Microbiol.">
        <title>The Global Catalogue of Microorganisms (GCM) 10K type strain sequencing project: providing services to taxonomists for standard genome sequencing and annotation.</title>
        <authorList>
            <consortium name="The Broad Institute Genomics Platform"/>
            <consortium name="The Broad Institute Genome Sequencing Center for Infectious Disease"/>
            <person name="Wu L."/>
            <person name="Ma J."/>
        </authorList>
    </citation>
    <scope>NUCLEOTIDE SEQUENCE [LARGE SCALE GENOMIC DNA]</scope>
    <source>
        <strain evidence="4">JCM 3106</strain>
    </source>
</reference>
<dbReference type="InterPro" id="IPR002563">
    <property type="entry name" value="Flavin_Rdtase-like_dom"/>
</dbReference>
<protein>
    <submittedName>
        <fullName evidence="3">Flavin reductase family protein</fullName>
    </submittedName>
</protein>
<evidence type="ECO:0000313" key="3">
    <source>
        <dbReference type="EMBL" id="GAA3037104.1"/>
    </source>
</evidence>
<dbReference type="Pfam" id="PF01613">
    <property type="entry name" value="Flavin_Reduct"/>
    <property type="match status" value="1"/>
</dbReference>
<evidence type="ECO:0000256" key="1">
    <source>
        <dbReference type="ARBA" id="ARBA00023002"/>
    </source>
</evidence>
<dbReference type="PANTHER" id="PTHR30466">
    <property type="entry name" value="FLAVIN REDUCTASE"/>
    <property type="match status" value="1"/>
</dbReference>
<dbReference type="Gene3D" id="2.30.110.10">
    <property type="entry name" value="Electron Transport, Fmn-binding Protein, Chain A"/>
    <property type="match status" value="1"/>
</dbReference>
<evidence type="ECO:0000259" key="2">
    <source>
        <dbReference type="SMART" id="SM00903"/>
    </source>
</evidence>
<comment type="caution">
    <text evidence="3">The sequence shown here is derived from an EMBL/GenBank/DDBJ whole genome shotgun (WGS) entry which is preliminary data.</text>
</comment>
<dbReference type="SMART" id="SM00903">
    <property type="entry name" value="Flavin_Reduct"/>
    <property type="match status" value="1"/>
</dbReference>
<sequence length="165" mass="17506">MDRDAMRRACGAFATGVTVVTTGGQAVHGMTANSFTSVSLDPPLVLVCIGRDAVMHARLSETAHFGVSVLADDQEGVARYFAHRSRKLGAAQFETVAWTPGRLTGVPLIEGALAHFECEIRYAYGGGDHTIFVGGVLSLDRHAGGDGLVFADGRFRRLGERTVTA</sequence>
<keyword evidence="1" id="KW-0560">Oxidoreductase</keyword>